<dbReference type="AlphaFoldDB" id="A0A8E0WQ41"/>
<organism evidence="1 2">
    <name type="scientific">Sphingobium indicum F2</name>
    <dbReference type="NCBI Taxonomy" id="1450518"/>
    <lineage>
        <taxon>Bacteria</taxon>
        <taxon>Pseudomonadati</taxon>
        <taxon>Pseudomonadota</taxon>
        <taxon>Alphaproteobacteria</taxon>
        <taxon>Sphingomonadales</taxon>
        <taxon>Sphingomonadaceae</taxon>
        <taxon>Sphingobium</taxon>
    </lineage>
</organism>
<name>A0A8E0WQ41_9SPHN</name>
<reference evidence="1 2" key="1">
    <citation type="submission" date="2014-05" db="EMBL/GenBank/DDBJ databases">
        <title>Genome Announcement of Sphingobium lucknowense F2.</title>
        <authorList>
            <person name="Lal R."/>
            <person name="Negi V."/>
            <person name="Lata P."/>
            <person name="Sangwan N."/>
            <person name="Gupta S.K."/>
            <person name="Rao D.L.N."/>
            <person name="Das S."/>
        </authorList>
    </citation>
    <scope>NUCLEOTIDE SEQUENCE [LARGE SCALE GENOMIC DNA]</scope>
    <source>
        <strain evidence="1 2">F2</strain>
    </source>
</reference>
<sequence length="113" mass="12693">MEDNGAAEPFRAPACFECRLAVEKFFRLHEPSKRITGASLSDEPACRFARDIAESGDSSIELLFSPAILETAKLLRALLNLPALNVICHTTLPCLPRHLFRKRYNSVYRDSTI</sequence>
<evidence type="ECO:0000313" key="2">
    <source>
        <dbReference type="Proteomes" id="UP000028135"/>
    </source>
</evidence>
<protein>
    <submittedName>
        <fullName evidence="1">Uncharacterized protein</fullName>
    </submittedName>
</protein>
<comment type="caution">
    <text evidence="1">The sequence shown here is derived from an EMBL/GenBank/DDBJ whole genome shotgun (WGS) entry which is preliminary data.</text>
</comment>
<dbReference type="Proteomes" id="UP000028135">
    <property type="component" value="Unassembled WGS sequence"/>
</dbReference>
<accession>A0A8E0WQ41</accession>
<dbReference type="EMBL" id="JANF02000081">
    <property type="protein sequence ID" value="KER35335.1"/>
    <property type="molecule type" value="Genomic_DNA"/>
</dbReference>
<gene>
    <name evidence="1" type="ORF">AL00_17315</name>
</gene>
<proteinExistence type="predicted"/>
<evidence type="ECO:0000313" key="1">
    <source>
        <dbReference type="EMBL" id="KER35335.1"/>
    </source>
</evidence>